<dbReference type="AlphaFoldDB" id="A0A5N5UJG0"/>
<dbReference type="EMBL" id="QMDY01000004">
    <property type="protein sequence ID" value="KAB7517520.1"/>
    <property type="molecule type" value="Genomic_DNA"/>
</dbReference>
<protein>
    <submittedName>
        <fullName evidence="2">Uncharacterized protein</fullName>
    </submittedName>
</protein>
<gene>
    <name evidence="2" type="ORF">DP108_08020</name>
</gene>
<accession>A0A5N5UJG0</accession>
<reference evidence="2 3" key="1">
    <citation type="submission" date="2019-10" db="EMBL/GenBank/DDBJ databases">
        <title>Unraveling microbial dark matter from salterns through culturing: the case of the genus Halosegnis.</title>
        <authorList>
            <person name="Duran-Viseras A."/>
            <person name="Andrei A.-S."/>
            <person name="Vera-Gargallo B."/>
            <person name="Ghai R."/>
            <person name="Sanchez-Porro C."/>
            <person name="Ventosa A."/>
        </authorList>
    </citation>
    <scope>NUCLEOTIDE SEQUENCE [LARGE SCALE GENOMIC DNA]</scope>
    <source>
        <strain evidence="2 3">F19-13</strain>
    </source>
</reference>
<name>A0A5N5UJG0_9EURY</name>
<keyword evidence="1" id="KW-0472">Membrane</keyword>
<keyword evidence="1" id="KW-1133">Transmembrane helix</keyword>
<comment type="caution">
    <text evidence="2">The sequence shown here is derived from an EMBL/GenBank/DDBJ whole genome shotgun (WGS) entry which is preliminary data.</text>
</comment>
<keyword evidence="1" id="KW-0812">Transmembrane</keyword>
<dbReference type="RefSeq" id="WP_152156254.1">
    <property type="nucleotide sequence ID" value="NZ_QMDY01000004.1"/>
</dbReference>
<organism evidence="2 3">
    <name type="scientific">Halosegnis rubeus</name>
    <dbReference type="NCBI Taxonomy" id="2212850"/>
    <lineage>
        <taxon>Archaea</taxon>
        <taxon>Methanobacteriati</taxon>
        <taxon>Methanobacteriota</taxon>
        <taxon>Stenosarchaea group</taxon>
        <taxon>Halobacteria</taxon>
        <taxon>Halobacteriales</taxon>
        <taxon>Natronomonadaceae</taxon>
        <taxon>Halosegnis</taxon>
    </lineage>
</organism>
<feature type="transmembrane region" description="Helical" evidence="1">
    <location>
        <begin position="17"/>
        <end position="42"/>
    </location>
</feature>
<evidence type="ECO:0000313" key="3">
    <source>
        <dbReference type="Proteomes" id="UP000326207"/>
    </source>
</evidence>
<dbReference type="Proteomes" id="UP000326207">
    <property type="component" value="Unassembled WGS sequence"/>
</dbReference>
<proteinExistence type="predicted"/>
<evidence type="ECO:0000313" key="2">
    <source>
        <dbReference type="EMBL" id="KAB7517520.1"/>
    </source>
</evidence>
<evidence type="ECO:0000256" key="1">
    <source>
        <dbReference type="SAM" id="Phobius"/>
    </source>
</evidence>
<sequence>MSTTTTRPAFGVGTLPLAILGVLATVYGLLVLPASILGGIYLKSGAKGPSSRSNAGSEATE</sequence>